<gene>
    <name evidence="2" type="ORF">A3B87_03350</name>
</gene>
<keyword evidence="1" id="KW-1133">Transmembrane helix</keyword>
<accession>A0A1F6FMA7</accession>
<evidence type="ECO:0000313" key="2">
    <source>
        <dbReference type="EMBL" id="OGG86985.1"/>
    </source>
</evidence>
<dbReference type="EMBL" id="MFMW01000024">
    <property type="protein sequence ID" value="OGG86985.1"/>
    <property type="molecule type" value="Genomic_DNA"/>
</dbReference>
<protein>
    <recommendedName>
        <fullName evidence="4">Type II secretion system protein GspG C-terminal domain-containing protein</fullName>
    </recommendedName>
</protein>
<sequence length="166" mass="18426">MWIKNNNKGINVIEVIVIIALVGAMVAIAFLSVQASEKKTRDTKRISDIGQIGRLFYKECYQPSAGSAEYDLADIIDSILDKFPEQKKYLSNDLWDPKIGSKQKSYYTYRVSNDGKHCVIYANLEGDNETVTMPNASYPTMGGSSGVFTAQEAGVNGSKKYYQVSK</sequence>
<keyword evidence="1" id="KW-0812">Transmembrane</keyword>
<dbReference type="Proteomes" id="UP000179136">
    <property type="component" value="Unassembled WGS sequence"/>
</dbReference>
<reference evidence="2 3" key="1">
    <citation type="journal article" date="2016" name="Nat. Commun.">
        <title>Thousands of microbial genomes shed light on interconnected biogeochemical processes in an aquifer system.</title>
        <authorList>
            <person name="Anantharaman K."/>
            <person name="Brown C.T."/>
            <person name="Hug L.A."/>
            <person name="Sharon I."/>
            <person name="Castelle C.J."/>
            <person name="Probst A.J."/>
            <person name="Thomas B.C."/>
            <person name="Singh A."/>
            <person name="Wilkins M.J."/>
            <person name="Karaoz U."/>
            <person name="Brodie E.L."/>
            <person name="Williams K.H."/>
            <person name="Hubbard S.S."/>
            <person name="Banfield J.F."/>
        </authorList>
    </citation>
    <scope>NUCLEOTIDE SEQUENCE [LARGE SCALE GENOMIC DNA]</scope>
</reference>
<dbReference type="Gene3D" id="3.30.700.10">
    <property type="entry name" value="Glycoprotein, Type 4 Pilin"/>
    <property type="match status" value="1"/>
</dbReference>
<dbReference type="AlphaFoldDB" id="A0A1F6FMA7"/>
<keyword evidence="1" id="KW-0472">Membrane</keyword>
<feature type="transmembrane region" description="Helical" evidence="1">
    <location>
        <begin position="12"/>
        <end position="33"/>
    </location>
</feature>
<name>A0A1F6FMA7_9BACT</name>
<dbReference type="SUPFAM" id="SSF54523">
    <property type="entry name" value="Pili subunits"/>
    <property type="match status" value="1"/>
</dbReference>
<proteinExistence type="predicted"/>
<dbReference type="InterPro" id="IPR045584">
    <property type="entry name" value="Pilin-like"/>
</dbReference>
<comment type="caution">
    <text evidence="2">The sequence shown here is derived from an EMBL/GenBank/DDBJ whole genome shotgun (WGS) entry which is preliminary data.</text>
</comment>
<evidence type="ECO:0008006" key="4">
    <source>
        <dbReference type="Google" id="ProtNLM"/>
    </source>
</evidence>
<organism evidence="2 3">
    <name type="scientific">Candidatus Kuenenbacteria bacterium RIFCSPHIGHO2_02_FULL_39_13</name>
    <dbReference type="NCBI Taxonomy" id="1798561"/>
    <lineage>
        <taxon>Bacteria</taxon>
        <taxon>Candidatus Kueneniibacteriota</taxon>
    </lineage>
</organism>
<evidence type="ECO:0000313" key="3">
    <source>
        <dbReference type="Proteomes" id="UP000179136"/>
    </source>
</evidence>
<evidence type="ECO:0000256" key="1">
    <source>
        <dbReference type="SAM" id="Phobius"/>
    </source>
</evidence>
<dbReference type="STRING" id="1798561.A3B87_03350"/>